<dbReference type="PROSITE" id="PS50011">
    <property type="entry name" value="PROTEIN_KINASE_DOM"/>
    <property type="match status" value="1"/>
</dbReference>
<evidence type="ECO:0000256" key="8">
    <source>
        <dbReference type="ARBA" id="ARBA00022777"/>
    </source>
</evidence>
<evidence type="ECO:0000256" key="11">
    <source>
        <dbReference type="ARBA" id="ARBA00023136"/>
    </source>
</evidence>
<keyword evidence="3" id="KW-0723">Serine/threonine-protein kinase</keyword>
<sequence length="547" mass="62683">MNRIISSQGSDLIKQKLSQHTSFFGIKLWILITASASIAFLLVLIISVLLCFIFHRRRCSQEPFRLRSKLCLPLSHIPLTNKQQIPYNRCGDDIESQRISQVGWSSARLSYYTRSFSSTGSFGSFNVFTFMEIKNVTDSFADDNVITKGDSSTVYRGILMGTVTVAVKRFLPRYEDKDFITKAEMIANVRHKNVVRLLGYCIEGDERVLVYEYAEKGDLHEWLHGSAGRNRPLTWRKRMKIIQGVAKGLAYIHEDIEPKITHQDIRPSKILLDYQWNPKILDVGFIGHSDIPTLIPSPGNMDEKIDVYSFGNMIMELVSGRVSVDQSSPHVYLVDWIKEMVANHMIVDVLDPSLPEFPTIKELKRIVLISLRCVDPELKERPKMGDVIHMLQPHDLLLNNNAIQKAQKITRSHEDSNQEDKFLEPNLYRNTDKIETTIFTILVSKTSKPGFYNCSEDHQTISPHEDLQLQGLLNHRISLYELGSTKNLPLQRHLRALHARLVGTIPIQFFSVNLDVVYSVQWISLLFRALQEASFMKPGHNHHAMES</sequence>
<dbReference type="EC" id="2.7.11.1" evidence="2"/>
<evidence type="ECO:0000256" key="1">
    <source>
        <dbReference type="ARBA" id="ARBA00004167"/>
    </source>
</evidence>
<dbReference type="InterPro" id="IPR011009">
    <property type="entry name" value="Kinase-like_dom_sf"/>
</dbReference>
<dbReference type="Proteomes" id="UP000516314">
    <property type="component" value="Chromosome 2"/>
</dbReference>
<dbReference type="Gene3D" id="3.30.200.20">
    <property type="entry name" value="Phosphorylase Kinase, domain 1"/>
    <property type="match status" value="1"/>
</dbReference>
<dbReference type="InterPro" id="IPR052232">
    <property type="entry name" value="RLK_Ser/Thr-Kinase"/>
</dbReference>
<feature type="transmembrane region" description="Helical" evidence="14">
    <location>
        <begin position="28"/>
        <end position="55"/>
    </location>
</feature>
<comment type="catalytic activity">
    <reaction evidence="13">
        <text>L-seryl-[protein] + ATP = O-phospho-L-seryl-[protein] + ADP + H(+)</text>
        <dbReference type="Rhea" id="RHEA:17989"/>
        <dbReference type="Rhea" id="RHEA-COMP:9863"/>
        <dbReference type="Rhea" id="RHEA-COMP:11604"/>
        <dbReference type="ChEBI" id="CHEBI:15378"/>
        <dbReference type="ChEBI" id="CHEBI:29999"/>
        <dbReference type="ChEBI" id="CHEBI:30616"/>
        <dbReference type="ChEBI" id="CHEBI:83421"/>
        <dbReference type="ChEBI" id="CHEBI:456216"/>
        <dbReference type="EC" id="2.7.11.1"/>
    </reaction>
</comment>
<dbReference type="Pfam" id="PF00069">
    <property type="entry name" value="Pkinase"/>
    <property type="match status" value="1"/>
</dbReference>
<dbReference type="GO" id="GO:0016020">
    <property type="term" value="C:membrane"/>
    <property type="evidence" value="ECO:0007669"/>
    <property type="project" value="UniProtKB-SubCell"/>
</dbReference>
<keyword evidence="10 14" id="KW-1133">Transmembrane helix</keyword>
<dbReference type="SUPFAM" id="SSF56112">
    <property type="entry name" value="Protein kinase-like (PK-like)"/>
    <property type="match status" value="1"/>
</dbReference>
<organism evidence="16 17">
    <name type="scientific">Arabidopsis thaliana</name>
    <name type="common">Mouse-ear cress</name>
    <dbReference type="NCBI Taxonomy" id="3702"/>
    <lineage>
        <taxon>Eukaryota</taxon>
        <taxon>Viridiplantae</taxon>
        <taxon>Streptophyta</taxon>
        <taxon>Embryophyta</taxon>
        <taxon>Tracheophyta</taxon>
        <taxon>Spermatophyta</taxon>
        <taxon>Magnoliopsida</taxon>
        <taxon>eudicotyledons</taxon>
        <taxon>Gunneridae</taxon>
        <taxon>Pentapetalae</taxon>
        <taxon>rosids</taxon>
        <taxon>malvids</taxon>
        <taxon>Brassicales</taxon>
        <taxon>Brassicaceae</taxon>
        <taxon>Camelineae</taxon>
        <taxon>Arabidopsis</taxon>
    </lineage>
</organism>
<dbReference type="GO" id="GO:0005524">
    <property type="term" value="F:ATP binding"/>
    <property type="evidence" value="ECO:0007669"/>
    <property type="project" value="UniProtKB-KW"/>
</dbReference>
<proteinExistence type="predicted"/>
<keyword evidence="6 14" id="KW-0812">Transmembrane</keyword>
<evidence type="ECO:0000256" key="2">
    <source>
        <dbReference type="ARBA" id="ARBA00012513"/>
    </source>
</evidence>
<keyword evidence="9" id="KW-0067">ATP-binding</keyword>
<protein>
    <recommendedName>
        <fullName evidence="2">non-specific serine/threonine protein kinase</fullName>
        <ecNumber evidence="2">2.7.11.1</ecNumber>
    </recommendedName>
</protein>
<evidence type="ECO:0000256" key="5">
    <source>
        <dbReference type="ARBA" id="ARBA00022679"/>
    </source>
</evidence>
<keyword evidence="8" id="KW-0418">Kinase</keyword>
<evidence type="ECO:0000256" key="9">
    <source>
        <dbReference type="ARBA" id="ARBA00022840"/>
    </source>
</evidence>
<keyword evidence="11 14" id="KW-0472">Membrane</keyword>
<name>A0A7G2EFE1_ARATH</name>
<comment type="subcellular location">
    <subcellularLocation>
        <location evidence="1">Membrane</location>
        <topology evidence="1">Single-pass membrane protein</topology>
    </subcellularLocation>
</comment>
<dbReference type="InterPro" id="IPR000719">
    <property type="entry name" value="Prot_kinase_dom"/>
</dbReference>
<evidence type="ECO:0000313" key="16">
    <source>
        <dbReference type="EMBL" id="CAD5319992.1"/>
    </source>
</evidence>
<gene>
    <name evidence="16" type="ORF">AT9943_LOCUS8146</name>
</gene>
<evidence type="ECO:0000256" key="13">
    <source>
        <dbReference type="ARBA" id="ARBA00048679"/>
    </source>
</evidence>
<dbReference type="PANTHER" id="PTHR47984:SF15">
    <property type="entry name" value="PROTEIN KINASE DOMAIN-CONTAINING PROTEIN"/>
    <property type="match status" value="1"/>
</dbReference>
<feature type="domain" description="Protein kinase" evidence="15">
    <location>
        <begin position="140"/>
        <end position="397"/>
    </location>
</feature>
<dbReference type="Gene3D" id="1.10.510.10">
    <property type="entry name" value="Transferase(Phosphotransferase) domain 1"/>
    <property type="match status" value="1"/>
</dbReference>
<keyword evidence="7" id="KW-0547">Nucleotide-binding</keyword>
<evidence type="ECO:0000256" key="14">
    <source>
        <dbReference type="SAM" id="Phobius"/>
    </source>
</evidence>
<evidence type="ECO:0000259" key="15">
    <source>
        <dbReference type="PROSITE" id="PS50011"/>
    </source>
</evidence>
<evidence type="ECO:0000256" key="7">
    <source>
        <dbReference type="ARBA" id="ARBA00022741"/>
    </source>
</evidence>
<evidence type="ECO:0000256" key="4">
    <source>
        <dbReference type="ARBA" id="ARBA00022553"/>
    </source>
</evidence>
<evidence type="ECO:0000256" key="12">
    <source>
        <dbReference type="ARBA" id="ARBA00047899"/>
    </source>
</evidence>
<reference evidence="16 17" key="1">
    <citation type="submission" date="2020-09" db="EMBL/GenBank/DDBJ databases">
        <authorList>
            <person name="Ashkenazy H."/>
        </authorList>
    </citation>
    <scope>NUCLEOTIDE SEQUENCE [LARGE SCALE GENOMIC DNA]</scope>
    <source>
        <strain evidence="17">cv. Cdm-0</strain>
    </source>
</reference>
<evidence type="ECO:0000256" key="3">
    <source>
        <dbReference type="ARBA" id="ARBA00022527"/>
    </source>
</evidence>
<dbReference type="AlphaFoldDB" id="A0A7G2EFE1"/>
<dbReference type="PANTHER" id="PTHR47984">
    <property type="entry name" value="OS01G0323000 PROTEIN"/>
    <property type="match status" value="1"/>
</dbReference>
<keyword evidence="4" id="KW-0597">Phosphoprotein</keyword>
<keyword evidence="5" id="KW-0808">Transferase</keyword>
<evidence type="ECO:0000256" key="6">
    <source>
        <dbReference type="ARBA" id="ARBA00022692"/>
    </source>
</evidence>
<dbReference type="GO" id="GO:0004674">
    <property type="term" value="F:protein serine/threonine kinase activity"/>
    <property type="evidence" value="ECO:0007669"/>
    <property type="project" value="UniProtKB-KW"/>
</dbReference>
<evidence type="ECO:0000313" key="17">
    <source>
        <dbReference type="Proteomes" id="UP000516314"/>
    </source>
</evidence>
<accession>A0A7G2EFE1</accession>
<comment type="catalytic activity">
    <reaction evidence="12">
        <text>L-threonyl-[protein] + ATP = O-phospho-L-threonyl-[protein] + ADP + H(+)</text>
        <dbReference type="Rhea" id="RHEA:46608"/>
        <dbReference type="Rhea" id="RHEA-COMP:11060"/>
        <dbReference type="Rhea" id="RHEA-COMP:11605"/>
        <dbReference type="ChEBI" id="CHEBI:15378"/>
        <dbReference type="ChEBI" id="CHEBI:30013"/>
        <dbReference type="ChEBI" id="CHEBI:30616"/>
        <dbReference type="ChEBI" id="CHEBI:61977"/>
        <dbReference type="ChEBI" id="CHEBI:456216"/>
        <dbReference type="EC" id="2.7.11.1"/>
    </reaction>
</comment>
<dbReference type="EMBL" id="LR881467">
    <property type="protein sequence ID" value="CAD5319992.1"/>
    <property type="molecule type" value="Genomic_DNA"/>
</dbReference>
<evidence type="ECO:0000256" key="10">
    <source>
        <dbReference type="ARBA" id="ARBA00022989"/>
    </source>
</evidence>